<dbReference type="Gene3D" id="1.25.40.10">
    <property type="entry name" value="Tetratricopeptide repeat domain"/>
    <property type="match status" value="1"/>
</dbReference>
<keyword evidence="4 7" id="KW-0472">Membrane</keyword>
<feature type="compositionally biased region" description="Pro residues" evidence="10">
    <location>
        <begin position="831"/>
        <end position="841"/>
    </location>
</feature>
<dbReference type="PROSITE" id="PS51123">
    <property type="entry name" value="OMPA_2"/>
    <property type="match status" value="1"/>
</dbReference>
<dbReference type="SMART" id="SM00965">
    <property type="entry name" value="STN"/>
    <property type="match status" value="1"/>
</dbReference>
<dbReference type="InterPro" id="IPR011662">
    <property type="entry name" value="Secretin/TonB_short_N"/>
</dbReference>
<dbReference type="PROSITE" id="PS50005">
    <property type="entry name" value="TPR"/>
    <property type="match status" value="2"/>
</dbReference>
<organism evidence="13 14">
    <name type="scientific">Desulfuromonas versatilis</name>
    <dbReference type="NCBI Taxonomy" id="2802975"/>
    <lineage>
        <taxon>Bacteria</taxon>
        <taxon>Pseudomonadati</taxon>
        <taxon>Thermodesulfobacteriota</taxon>
        <taxon>Desulfuromonadia</taxon>
        <taxon>Desulfuromonadales</taxon>
        <taxon>Desulfuromonadaceae</taxon>
        <taxon>Desulfuromonas</taxon>
    </lineage>
</organism>
<dbReference type="InterPro" id="IPR019734">
    <property type="entry name" value="TPR_rpt"/>
</dbReference>
<dbReference type="SUPFAM" id="SSF103088">
    <property type="entry name" value="OmpA-like"/>
    <property type="match status" value="1"/>
</dbReference>
<evidence type="ECO:0000256" key="10">
    <source>
        <dbReference type="SAM" id="MobiDB-lite"/>
    </source>
</evidence>
<dbReference type="RefSeq" id="WP_221248978.1">
    <property type="nucleotide sequence ID" value="NZ_AP024355.1"/>
</dbReference>
<comment type="similarity">
    <text evidence="8">Belongs to the bacterial secretin family.</text>
</comment>
<keyword evidence="5" id="KW-0998">Cell outer membrane</keyword>
<reference evidence="13 14" key="1">
    <citation type="journal article" date="2016" name="C (Basel)">
        <title>Selective Growth of and Electricity Production by Marine Exoelectrogenic Bacteria in Self-Aggregated Hydrogel of Microbially Reduced Graphene Oxide.</title>
        <authorList>
            <person name="Yoshida N."/>
            <person name="Goto Y."/>
            <person name="Miyata Y."/>
        </authorList>
    </citation>
    <scope>NUCLEOTIDE SEQUENCE [LARGE SCALE GENOMIC DNA]</scope>
    <source>
        <strain evidence="13 14">NIT-T3</strain>
    </source>
</reference>
<dbReference type="Pfam" id="PF00263">
    <property type="entry name" value="Secretin"/>
    <property type="match status" value="1"/>
</dbReference>
<gene>
    <name evidence="13" type="primary">pulQ_1</name>
    <name evidence="13" type="ORF">DESUT3_26300</name>
</gene>
<feature type="compositionally biased region" description="Pro residues" evidence="10">
    <location>
        <begin position="853"/>
        <end position="868"/>
    </location>
</feature>
<reference evidence="13 14" key="2">
    <citation type="journal article" date="2021" name="Int. J. Syst. Evol. Microbiol.">
        <title>Isolation and Polyphasic Characterization of Desulfuromonas versatilis sp. Nov., an Electrogenic Bacteria Capable of Versatile Metabolism Isolated from a Graphene Oxide-Reducing Enrichment Culture.</title>
        <authorList>
            <person name="Xie L."/>
            <person name="Yoshida N."/>
            <person name="Ishii S."/>
            <person name="Meng L."/>
        </authorList>
    </citation>
    <scope>NUCLEOTIDE SEQUENCE [LARGE SCALE GENOMIC DNA]</scope>
    <source>
        <strain evidence="13 14">NIT-T3</strain>
    </source>
</reference>
<dbReference type="PANTHER" id="PTHR30332:SF17">
    <property type="entry name" value="TYPE IV PILIATION SYSTEM PROTEIN DR_0774-RELATED"/>
    <property type="match status" value="1"/>
</dbReference>
<evidence type="ECO:0000256" key="11">
    <source>
        <dbReference type="SAM" id="SignalP"/>
    </source>
</evidence>
<feature type="compositionally biased region" description="Low complexity" evidence="10">
    <location>
        <begin position="812"/>
        <end position="825"/>
    </location>
</feature>
<keyword evidence="3 11" id="KW-0732">Signal</keyword>
<dbReference type="InterPro" id="IPR038591">
    <property type="entry name" value="NolW-like_sf"/>
</dbReference>
<dbReference type="Pfam" id="PF03958">
    <property type="entry name" value="Secretin_N"/>
    <property type="match status" value="1"/>
</dbReference>
<evidence type="ECO:0000256" key="6">
    <source>
        <dbReference type="PROSITE-ProRule" id="PRU00339"/>
    </source>
</evidence>
<dbReference type="InterPro" id="IPR006665">
    <property type="entry name" value="OmpA-like"/>
</dbReference>
<dbReference type="Gene3D" id="3.30.1370.120">
    <property type="match status" value="1"/>
</dbReference>
<evidence type="ECO:0000256" key="4">
    <source>
        <dbReference type="ARBA" id="ARBA00023136"/>
    </source>
</evidence>
<feature type="region of interest" description="Disordered" evidence="10">
    <location>
        <begin position="609"/>
        <end position="662"/>
    </location>
</feature>
<feature type="compositionally biased region" description="Low complexity" evidence="10">
    <location>
        <begin position="638"/>
        <end position="662"/>
    </location>
</feature>
<evidence type="ECO:0000256" key="5">
    <source>
        <dbReference type="ARBA" id="ARBA00023237"/>
    </source>
</evidence>
<evidence type="ECO:0000256" key="7">
    <source>
        <dbReference type="PROSITE-ProRule" id="PRU00473"/>
    </source>
</evidence>
<dbReference type="InterPro" id="IPR050810">
    <property type="entry name" value="Bact_Secretion_Sys_Channel"/>
</dbReference>
<evidence type="ECO:0000256" key="9">
    <source>
        <dbReference type="RuleBase" id="RU004004"/>
    </source>
</evidence>
<dbReference type="InterPro" id="IPR004846">
    <property type="entry name" value="T2SS/T3SS_dom"/>
</dbReference>
<dbReference type="Gene3D" id="3.30.1330.60">
    <property type="entry name" value="OmpA-like domain"/>
    <property type="match status" value="1"/>
</dbReference>
<dbReference type="PRINTS" id="PR01032">
    <property type="entry name" value="PHAGEIV"/>
</dbReference>
<proteinExistence type="inferred from homology"/>
<evidence type="ECO:0000313" key="13">
    <source>
        <dbReference type="EMBL" id="BCR05561.1"/>
    </source>
</evidence>
<dbReference type="EMBL" id="AP024355">
    <property type="protein sequence ID" value="BCR05561.1"/>
    <property type="molecule type" value="Genomic_DNA"/>
</dbReference>
<keyword evidence="6" id="KW-0802">TPR repeat</keyword>
<evidence type="ECO:0000256" key="8">
    <source>
        <dbReference type="RuleBase" id="RU004003"/>
    </source>
</evidence>
<keyword evidence="14" id="KW-1185">Reference proteome</keyword>
<accession>A0ABN6E327</accession>
<comment type="subcellular location">
    <subcellularLocation>
        <location evidence="9">Cell outer membrane</location>
    </subcellularLocation>
    <subcellularLocation>
        <location evidence="1">Membrane</location>
    </subcellularLocation>
</comment>
<feature type="region of interest" description="Disordered" evidence="10">
    <location>
        <begin position="807"/>
        <end position="883"/>
    </location>
</feature>
<dbReference type="Pfam" id="PF00691">
    <property type="entry name" value="OmpA"/>
    <property type="match status" value="1"/>
</dbReference>
<dbReference type="InterPro" id="IPR011990">
    <property type="entry name" value="TPR-like_helical_dom_sf"/>
</dbReference>
<feature type="domain" description="OmpA-like" evidence="12">
    <location>
        <begin position="899"/>
        <end position="1013"/>
    </location>
</feature>
<evidence type="ECO:0000256" key="2">
    <source>
        <dbReference type="ARBA" id="ARBA00022448"/>
    </source>
</evidence>
<feature type="signal peptide" evidence="11">
    <location>
        <begin position="1"/>
        <end position="27"/>
    </location>
</feature>
<feature type="repeat" description="TPR" evidence="6">
    <location>
        <begin position="121"/>
        <end position="154"/>
    </location>
</feature>
<dbReference type="SUPFAM" id="SSF48452">
    <property type="entry name" value="TPR-like"/>
    <property type="match status" value="1"/>
</dbReference>
<evidence type="ECO:0000256" key="3">
    <source>
        <dbReference type="ARBA" id="ARBA00022729"/>
    </source>
</evidence>
<dbReference type="InterPro" id="IPR001775">
    <property type="entry name" value="GspD/PilQ"/>
</dbReference>
<dbReference type="InterPro" id="IPR036737">
    <property type="entry name" value="OmpA-like_sf"/>
</dbReference>
<protein>
    <submittedName>
        <fullName evidence="13">Type II secretion system protein</fullName>
    </submittedName>
</protein>
<sequence length="1013" mass="108517">MKLLEHKALTALLLAVLLIAGCAGNRAFQEGEELARAGDYDGAVNRYMEAVTSDPERHEYRMQLQYARGQAALGHLRQGKLLMEQGDAAASAVHFQLAVSLDPGLEAAGQQLQLARNRMRASRLLETAEIYLGQQQLRQAESLVKRARSLDPQNPRGERLQGELAKQRRTVLDGIELDLQSTSPISLRFSKTPLQDVFRILTDLSGINFIFEEDVRPQPVSLLLEQANFAQALTLILEMSGLERKVLNPKTIFVFPRTPDKLKLYSDQLIQAFYLSNIDAKKAVVMLRTMLQLRRIYVHEELNALVIRAEPEVIKLAQRIIEAADRDDAEVVFDVELVEVSHGDDLRFGPTLQDYSVGLGFGNPNRGSILDNTVSPGGSTENLASGLGRLETFYSLPVATFEFAKTLTDSEILANPRIRVKNRGKAKVHVGTREPVITVTINGDNRTDNIQYVDVGVKLDVEPSIRLDGTILTKVALEVSSVSDREQTTSGSIALTITTTNAQTELTLSDGEQTILGGLIRDTLNKTKTTIPVIGKIPVLGDMLSGHSEDKQKREIMLSITPHVVKAMDLPREDVASIWSGTEDALRTGPSFGPFSASYEPEYDTGEVDAAPAMRPKGPFQLPAEPELPAGETPQGRAPAASPAGPSLAPAPAAEPANEGVAEAAGATRPAVSLALIGPDRGYVGRELAVVGRLAGGESFTAARVELAYDAQKLEFLRAEDARSGPGTALFTVTSAPGRVAIEQAPGPGGSPLGGAGNLFRAYFRPLLPGTASIEPDPAGFVAPGGQRIAVGATGMTLEVFALPAAKDERPQASSGSTGPGAAAPRIAPSVPSPGQPPLKPAPETVVKEVVSPPAPPEARPGPMPPRVGPLGTALGEPDAGEKTLPAQVPAASAPPTAPGEDLGEFSFNVFAQQTGIPPEFETKLEEIAALAKSHPASRVLIEGHTDNVGPEAVNLRISRQRALEVRRVLLERFGLDPARVEARGYGEQRPVDENSTQEGRHRNRRVVVRVLP</sequence>
<dbReference type="InterPro" id="IPR005644">
    <property type="entry name" value="NolW-like"/>
</dbReference>
<dbReference type="CDD" id="cd07185">
    <property type="entry name" value="OmpA_C-like"/>
    <property type="match status" value="1"/>
</dbReference>
<evidence type="ECO:0000256" key="1">
    <source>
        <dbReference type="ARBA" id="ARBA00004370"/>
    </source>
</evidence>
<feature type="repeat" description="TPR" evidence="6">
    <location>
        <begin position="24"/>
        <end position="57"/>
    </location>
</feature>
<dbReference type="Gene3D" id="3.30.1370.130">
    <property type="match status" value="1"/>
</dbReference>
<dbReference type="Gene3D" id="2.60.40.680">
    <property type="match status" value="1"/>
</dbReference>
<feature type="chain" id="PRO_5046019955" evidence="11">
    <location>
        <begin position="28"/>
        <end position="1013"/>
    </location>
</feature>
<dbReference type="SMART" id="SM00028">
    <property type="entry name" value="TPR"/>
    <property type="match status" value="3"/>
</dbReference>
<evidence type="ECO:0000313" key="14">
    <source>
        <dbReference type="Proteomes" id="UP001319827"/>
    </source>
</evidence>
<dbReference type="PRINTS" id="PR00811">
    <property type="entry name" value="BCTERIALGSPD"/>
</dbReference>
<keyword evidence="2 9" id="KW-0813">Transport</keyword>
<feature type="region of interest" description="Disordered" evidence="10">
    <location>
        <begin position="985"/>
        <end position="1004"/>
    </location>
</feature>
<dbReference type="PROSITE" id="PS51257">
    <property type="entry name" value="PROKAR_LIPOPROTEIN"/>
    <property type="match status" value="1"/>
</dbReference>
<dbReference type="PANTHER" id="PTHR30332">
    <property type="entry name" value="PROBABLE GENERAL SECRETION PATHWAY PROTEIN D"/>
    <property type="match status" value="1"/>
</dbReference>
<dbReference type="Proteomes" id="UP001319827">
    <property type="component" value="Chromosome"/>
</dbReference>
<name>A0ABN6E327_9BACT</name>
<evidence type="ECO:0000259" key="12">
    <source>
        <dbReference type="PROSITE" id="PS51123"/>
    </source>
</evidence>